<evidence type="ECO:0000313" key="4">
    <source>
        <dbReference type="WBParaSite" id="SSLN_0001086201-mRNA-1"/>
    </source>
</evidence>
<dbReference type="Proteomes" id="UP000275846">
    <property type="component" value="Unassembled WGS sequence"/>
</dbReference>
<accession>A0A183T1V9</accession>
<evidence type="ECO:0000313" key="2">
    <source>
        <dbReference type="EMBL" id="VDL96842.1"/>
    </source>
</evidence>
<gene>
    <name evidence="2" type="ORF">SSLN_LOCUS10457</name>
</gene>
<organism evidence="4">
    <name type="scientific">Schistocephalus solidus</name>
    <name type="common">Tapeworm</name>
    <dbReference type="NCBI Taxonomy" id="70667"/>
    <lineage>
        <taxon>Eukaryota</taxon>
        <taxon>Metazoa</taxon>
        <taxon>Spiralia</taxon>
        <taxon>Lophotrochozoa</taxon>
        <taxon>Platyhelminthes</taxon>
        <taxon>Cestoda</taxon>
        <taxon>Eucestoda</taxon>
        <taxon>Diphyllobothriidea</taxon>
        <taxon>Diphyllobothriidae</taxon>
        <taxon>Schistocephalus</taxon>
    </lineage>
</organism>
<protein>
    <submittedName>
        <fullName evidence="2 4">Uncharacterized protein</fullName>
    </submittedName>
</protein>
<name>A0A183T1V9_SCHSO</name>
<dbReference type="EMBL" id="UYSU01035890">
    <property type="protein sequence ID" value="VDL96842.1"/>
    <property type="molecule type" value="Genomic_DNA"/>
</dbReference>
<keyword evidence="3" id="KW-1185">Reference proteome</keyword>
<proteinExistence type="predicted"/>
<dbReference type="WBParaSite" id="SSLN_0001086201-mRNA-1">
    <property type="protein sequence ID" value="SSLN_0001086201-mRNA-1"/>
    <property type="gene ID" value="SSLN_0001086201"/>
</dbReference>
<reference evidence="4" key="1">
    <citation type="submission" date="2016-06" db="UniProtKB">
        <authorList>
            <consortium name="WormBaseParasite"/>
        </authorList>
    </citation>
    <scope>IDENTIFICATION</scope>
</reference>
<dbReference type="OrthoDB" id="6319425at2759"/>
<evidence type="ECO:0000256" key="1">
    <source>
        <dbReference type="SAM" id="MobiDB-lite"/>
    </source>
</evidence>
<sequence>MITPSPPTTPDAFLHSQPIAPITATNSTFPTRATSVSTCHHLPPVFSNSTTNAPNTSDGDSVLTCPRYDRTFTSLICLICPLQIYRRDWRNSAWSTNTQQRPPPPMPSRPPRIQSLQRSTRSHALPRNRNPPRYQHI</sequence>
<feature type="compositionally biased region" description="Pro residues" evidence="1">
    <location>
        <begin position="101"/>
        <end position="110"/>
    </location>
</feature>
<evidence type="ECO:0000313" key="3">
    <source>
        <dbReference type="Proteomes" id="UP000275846"/>
    </source>
</evidence>
<dbReference type="AlphaFoldDB" id="A0A183T1V9"/>
<reference evidence="2 3" key="2">
    <citation type="submission" date="2018-11" db="EMBL/GenBank/DDBJ databases">
        <authorList>
            <consortium name="Pathogen Informatics"/>
        </authorList>
    </citation>
    <scope>NUCLEOTIDE SEQUENCE [LARGE SCALE GENOMIC DNA]</scope>
    <source>
        <strain evidence="2 3">NST_G2</strain>
    </source>
</reference>
<feature type="region of interest" description="Disordered" evidence="1">
    <location>
        <begin position="94"/>
        <end position="137"/>
    </location>
</feature>